<evidence type="ECO:0000313" key="3">
    <source>
        <dbReference type="Proteomes" id="UP001207742"/>
    </source>
</evidence>
<dbReference type="Proteomes" id="UP001207742">
    <property type="component" value="Unassembled WGS sequence"/>
</dbReference>
<evidence type="ECO:0000256" key="1">
    <source>
        <dbReference type="SAM" id="SignalP"/>
    </source>
</evidence>
<comment type="caution">
    <text evidence="2">The sequence shown here is derived from an EMBL/GenBank/DDBJ whole genome shotgun (WGS) entry which is preliminary data.</text>
</comment>
<keyword evidence="3" id="KW-1185">Reference proteome</keyword>
<name>A0ABT3IGC0_9BACT</name>
<feature type="signal peptide" evidence="1">
    <location>
        <begin position="1"/>
        <end position="25"/>
    </location>
</feature>
<dbReference type="RefSeq" id="WP_264727925.1">
    <property type="nucleotide sequence ID" value="NZ_JAPDNR010000001.1"/>
</dbReference>
<proteinExistence type="predicted"/>
<protein>
    <submittedName>
        <fullName evidence="2">Uncharacterized protein</fullName>
    </submittedName>
</protein>
<dbReference type="EMBL" id="JAPDNS010000001">
    <property type="protein sequence ID" value="MCW3483017.1"/>
    <property type="molecule type" value="Genomic_DNA"/>
</dbReference>
<feature type="chain" id="PRO_5046940347" evidence="1">
    <location>
        <begin position="26"/>
        <end position="297"/>
    </location>
</feature>
<accession>A0ABT3IGC0</accession>
<evidence type="ECO:0000313" key="2">
    <source>
        <dbReference type="EMBL" id="MCW3483017.1"/>
    </source>
</evidence>
<organism evidence="2 3">
    <name type="scientific">Chitinophaga nivalis</name>
    <dbReference type="NCBI Taxonomy" id="2991709"/>
    <lineage>
        <taxon>Bacteria</taxon>
        <taxon>Pseudomonadati</taxon>
        <taxon>Bacteroidota</taxon>
        <taxon>Chitinophagia</taxon>
        <taxon>Chitinophagales</taxon>
        <taxon>Chitinophagaceae</taxon>
        <taxon>Chitinophaga</taxon>
    </lineage>
</organism>
<sequence>MTGSIRLYLALLFACLCTTCKKEQAALSPTPKDSLFYPLPQGNQAYDRQIMQWYRTYGTYVLYRYSKKDYQYGFTGIYPDAIIVQTADTTALPAAVDFLQRYWFDDYPVDFLRKFLPFKILLAGTIMASSDGADTTDTPITSPFYGLDYIVVPQIDARFPKLSASRKQALRTALHITFLQSLFFSVDGFTPPKLTPPPAFFDISRYQETNLTPANKYQYGYLYLDKDNGQWTAPVKDMDFMYFLYTVVSTPGPVLEATLLSPHTDKNGLIRKKYACLLAYFKNQFHIDLQQIGNQSA</sequence>
<dbReference type="Gene3D" id="3.40.390.70">
    <property type="match status" value="1"/>
</dbReference>
<keyword evidence="1" id="KW-0732">Signal</keyword>
<reference evidence="2 3" key="1">
    <citation type="submission" date="2022-10" db="EMBL/GenBank/DDBJ databases">
        <title>Chitinophaga nivalis PC15 sp. nov., isolated from Pyeongchang county, South Korea.</title>
        <authorList>
            <person name="Trinh H.N."/>
        </authorList>
    </citation>
    <scope>NUCLEOTIDE SEQUENCE [LARGE SCALE GENOMIC DNA]</scope>
    <source>
        <strain evidence="2 3">PC14</strain>
    </source>
</reference>
<gene>
    <name evidence="2" type="ORF">OL497_03895</name>
</gene>